<dbReference type="Gene3D" id="1.10.510.10">
    <property type="entry name" value="Transferase(Phosphotransferase) domain 1"/>
    <property type="match status" value="1"/>
</dbReference>
<dbReference type="SUPFAM" id="SSF56112">
    <property type="entry name" value="Protein kinase-like (PK-like)"/>
    <property type="match status" value="1"/>
</dbReference>
<evidence type="ECO:0008006" key="2">
    <source>
        <dbReference type="Google" id="ProtNLM"/>
    </source>
</evidence>
<protein>
    <recommendedName>
        <fullName evidence="2">Protein kinase domain-containing protein</fullName>
    </recommendedName>
</protein>
<sequence length="506" mass="58918">MPLQHGGLALKNTVTGDTYEEKYENAFMYMIENASEIKCISYDSLSGYIFIIYIAEEKAVFLNLDDKNEFTIPVTNILVKFALITPEKIRYPSIIVKRKEKHTMTISDFEEEKKIQLDIYNKTLESNNIPICPSIIFYKIIKRTTDSAILHLFYNKIEEKNDFTEMNITKRVIEEIIKYAQQKSNFDVGIIGMEYANGYITFNDYLDKIKENPKHLPRIYNSSECGIHCNCIANIIINIIRLFISTGVIHMDLHVNNIMINMDKQKSLLIDFGFYKKMIDIGPCKEEIDVTPNSIIFKKEIKKGKYGSTNTNIMSTNAIVKFVKLKLGESYDNIRDEQLFMQTYLFNINDETRMKHIIKLFLLIVMCDLNLNSIRLERSIIMMRDFLVFLGLQIKTIQGGVDIMSSKNINDIDDNAKSLDNWISENINYDKTKFFKKVFTAVLEKIKKMYWINDDSIYRIGYTPEIHKALKETSSAFSFGKGGSQTKYKRKRISKIKKHNKTKKNV</sequence>
<reference evidence="1" key="1">
    <citation type="journal article" date="2020" name="Nature">
        <title>Giant virus diversity and host interactions through global metagenomics.</title>
        <authorList>
            <person name="Schulz F."/>
            <person name="Roux S."/>
            <person name="Paez-Espino D."/>
            <person name="Jungbluth S."/>
            <person name="Walsh D.A."/>
            <person name="Denef V.J."/>
            <person name="McMahon K.D."/>
            <person name="Konstantinidis K.T."/>
            <person name="Eloe-Fadrosh E.A."/>
            <person name="Kyrpides N.C."/>
            <person name="Woyke T."/>
        </authorList>
    </citation>
    <scope>NUCLEOTIDE SEQUENCE</scope>
    <source>
        <strain evidence="1">GVMAG-M-3300023179-90</strain>
    </source>
</reference>
<proteinExistence type="predicted"/>
<dbReference type="AlphaFoldDB" id="A0A6C0HAH1"/>
<dbReference type="InterPro" id="IPR011009">
    <property type="entry name" value="Kinase-like_dom_sf"/>
</dbReference>
<dbReference type="EMBL" id="MN739920">
    <property type="protein sequence ID" value="QHT77601.1"/>
    <property type="molecule type" value="Genomic_DNA"/>
</dbReference>
<accession>A0A6C0HAH1</accession>
<name>A0A6C0HAH1_9ZZZZ</name>
<evidence type="ECO:0000313" key="1">
    <source>
        <dbReference type="EMBL" id="QHT77601.1"/>
    </source>
</evidence>
<organism evidence="1">
    <name type="scientific">viral metagenome</name>
    <dbReference type="NCBI Taxonomy" id="1070528"/>
    <lineage>
        <taxon>unclassified sequences</taxon>
        <taxon>metagenomes</taxon>
        <taxon>organismal metagenomes</taxon>
    </lineage>
</organism>